<dbReference type="GO" id="GO:0005774">
    <property type="term" value="C:vacuolar membrane"/>
    <property type="evidence" value="ECO:0007669"/>
    <property type="project" value="UniProtKB-SubCell"/>
</dbReference>
<feature type="domain" description="Peptidase S9 prolyl oligopeptidase catalytic" evidence="18">
    <location>
        <begin position="564"/>
        <end position="754"/>
    </location>
</feature>
<dbReference type="GO" id="GO:0008236">
    <property type="term" value="F:serine-type peptidase activity"/>
    <property type="evidence" value="ECO:0007669"/>
    <property type="project" value="UniProtKB-KW"/>
</dbReference>
<evidence type="ECO:0000256" key="8">
    <source>
        <dbReference type="ARBA" id="ARBA00022438"/>
    </source>
</evidence>
<evidence type="ECO:0000256" key="17">
    <source>
        <dbReference type="SAM" id="SignalP"/>
    </source>
</evidence>
<dbReference type="Pfam" id="PF00326">
    <property type="entry name" value="Peptidase_S9"/>
    <property type="match status" value="1"/>
</dbReference>
<dbReference type="InterPro" id="IPR029058">
    <property type="entry name" value="AB_hydrolase_fold"/>
</dbReference>
<dbReference type="PANTHER" id="PTHR11731:SF162">
    <property type="entry name" value="DIPEPTIDYL PEPTIDASE 4-RELATED"/>
    <property type="match status" value="1"/>
</dbReference>
<evidence type="ECO:0000256" key="5">
    <source>
        <dbReference type="ARBA" id="ARBA00006150"/>
    </source>
</evidence>
<dbReference type="AlphaFoldDB" id="A0AAW0RBD3"/>
<dbReference type="Gene3D" id="2.140.10.30">
    <property type="entry name" value="Dipeptidylpeptidase IV, N-terminal domain"/>
    <property type="match status" value="1"/>
</dbReference>
<dbReference type="GO" id="GO:0008239">
    <property type="term" value="F:dipeptidyl-peptidase activity"/>
    <property type="evidence" value="ECO:0007669"/>
    <property type="project" value="UniProtKB-EC"/>
</dbReference>
<evidence type="ECO:0000256" key="11">
    <source>
        <dbReference type="ARBA" id="ARBA00022670"/>
    </source>
</evidence>
<gene>
    <name evidence="20" type="ORF">PG999_000254</name>
</gene>
<evidence type="ECO:0000256" key="13">
    <source>
        <dbReference type="ARBA" id="ARBA00022801"/>
    </source>
</evidence>
<evidence type="ECO:0000256" key="7">
    <source>
        <dbReference type="ARBA" id="ARBA00014118"/>
    </source>
</evidence>
<organism evidence="20 21">
    <name type="scientific">Apiospora kogelbergensis</name>
    <dbReference type="NCBI Taxonomy" id="1337665"/>
    <lineage>
        <taxon>Eukaryota</taxon>
        <taxon>Fungi</taxon>
        <taxon>Dikarya</taxon>
        <taxon>Ascomycota</taxon>
        <taxon>Pezizomycotina</taxon>
        <taxon>Sordariomycetes</taxon>
        <taxon>Xylariomycetidae</taxon>
        <taxon>Amphisphaeriales</taxon>
        <taxon>Apiosporaceae</taxon>
        <taxon>Apiospora</taxon>
    </lineage>
</organism>
<feature type="domain" description="Dipeptidylpeptidase IV N-terminal" evidence="19">
    <location>
        <begin position="108"/>
        <end position="469"/>
    </location>
</feature>
<dbReference type="InterPro" id="IPR001375">
    <property type="entry name" value="Peptidase_S9_cat"/>
</dbReference>
<dbReference type="EC" id="3.4.14.5" evidence="6"/>
<name>A0AAW0RBD3_9PEZI</name>
<dbReference type="EMBL" id="JAQQWP010000001">
    <property type="protein sequence ID" value="KAK8132081.1"/>
    <property type="molecule type" value="Genomic_DNA"/>
</dbReference>
<dbReference type="InterPro" id="IPR050278">
    <property type="entry name" value="Serine_Prot_S9B/DPPIV"/>
</dbReference>
<sequence>MKVPALPSLLLVGSAIFDATLAIEPPRQPHQPLGNGDKLITFNETVVSPAFRASSRSIDWLSGGEDGQFIYQDDSGALVLENFVTGESSTFVAADAIPKGVRDYTLRPDLKKVLFATNYKKQYRHSFFADYSVLDVASGEIVPLVADQHGDIQYAEFAPVGEAIAFVRGNNLFLNTNGTITQVTEDGGPDLFHAVPDWVYEEEIFGDKKTLWFSPDGSAVAFLSFNETGVETFTIPYYMDGQPVAPSYPKELQLRYPKVGTKNPTVSLTILDVETGKTHPVEITAYAPEDLVIGEVTWLTEKHDTLAYRAFNRVQDQSKHVKVTVAAQFDKLESAVIRERDGTDGWLENTLLMQYVGKINGTGSWYLDVSDESGWQHIYLYPADGGEGIAVTSGDWEVVSIVKVDTTRELIYYTSTEKHSTERHLYSVSYATLTKKPLVDDSVPAVWSASFSSAGGYYILSYQGPDVPYQELYSTNSTKPIRVITSNEALLKKLQAYNLPNITYFSLDHPSGFSFNVMERLPPKFDPAKTYPVLFIPYGGPGAQEVSKSFKAIDWKAYITSDPELEYITYTVDGRGTGYKGRKFRSTVSAHLGKLEAQDQIWVAQQLAESRPYIDAAKIGIQGWSFGGYLSSKVVEADSGVFSHALIVAPVSDWRFYDSMYTERYMKVPATNEAGYNETAVRKPQGFANLAGRFAIYHGTGDDNVHYQNAAALIDLLVGAGVSPQKMDWQSFTDSDHGISYHGANPWLYKHMTDMLYQEKRRATGQGLVHQWSRRRVGEKVEV</sequence>
<comment type="similarity">
    <text evidence="5">Belongs to the peptidase S9B family.</text>
</comment>
<dbReference type="SUPFAM" id="SSF53474">
    <property type="entry name" value="alpha/beta-Hydrolases"/>
    <property type="match status" value="1"/>
</dbReference>
<evidence type="ECO:0000259" key="18">
    <source>
        <dbReference type="Pfam" id="PF00326"/>
    </source>
</evidence>
<evidence type="ECO:0000256" key="12">
    <source>
        <dbReference type="ARBA" id="ARBA00022729"/>
    </source>
</evidence>
<feature type="signal peptide" evidence="17">
    <location>
        <begin position="1"/>
        <end position="22"/>
    </location>
</feature>
<evidence type="ECO:0000259" key="19">
    <source>
        <dbReference type="Pfam" id="PF00930"/>
    </source>
</evidence>
<evidence type="ECO:0000256" key="2">
    <source>
        <dbReference type="ARBA" id="ARBA00002218"/>
    </source>
</evidence>
<evidence type="ECO:0000256" key="4">
    <source>
        <dbReference type="ARBA" id="ARBA00004613"/>
    </source>
</evidence>
<evidence type="ECO:0000256" key="14">
    <source>
        <dbReference type="ARBA" id="ARBA00022825"/>
    </source>
</evidence>
<keyword evidence="14" id="KW-0720">Serine protease</keyword>
<keyword evidence="11" id="KW-0645">Protease</keyword>
<evidence type="ECO:0000256" key="16">
    <source>
        <dbReference type="ARBA" id="ARBA00030567"/>
    </source>
</evidence>
<dbReference type="GO" id="GO:0005576">
    <property type="term" value="C:extracellular region"/>
    <property type="evidence" value="ECO:0007669"/>
    <property type="project" value="UniProtKB-SubCell"/>
</dbReference>
<dbReference type="Proteomes" id="UP001392437">
    <property type="component" value="Unassembled WGS sequence"/>
</dbReference>
<keyword evidence="13" id="KW-0378">Hydrolase</keyword>
<keyword evidence="15" id="KW-0325">Glycoprotein</keyword>
<reference evidence="20 21" key="1">
    <citation type="submission" date="2023-01" db="EMBL/GenBank/DDBJ databases">
        <title>Analysis of 21 Apiospora genomes using comparative genomics revels a genus with tremendous synthesis potential of carbohydrate active enzymes and secondary metabolites.</title>
        <authorList>
            <person name="Sorensen T."/>
        </authorList>
    </citation>
    <scope>NUCLEOTIDE SEQUENCE [LARGE SCALE GENOMIC DNA]</scope>
    <source>
        <strain evidence="20 21">CBS 117206</strain>
    </source>
</reference>
<evidence type="ECO:0000313" key="20">
    <source>
        <dbReference type="EMBL" id="KAK8132081.1"/>
    </source>
</evidence>
<evidence type="ECO:0000256" key="15">
    <source>
        <dbReference type="ARBA" id="ARBA00023180"/>
    </source>
</evidence>
<evidence type="ECO:0000313" key="21">
    <source>
        <dbReference type="Proteomes" id="UP001392437"/>
    </source>
</evidence>
<evidence type="ECO:0000256" key="6">
    <source>
        <dbReference type="ARBA" id="ARBA00012062"/>
    </source>
</evidence>
<keyword evidence="12 17" id="KW-0732">Signal</keyword>
<protein>
    <recommendedName>
        <fullName evidence="7">Probable dipeptidyl-aminopeptidase B</fullName>
        <ecNumber evidence="6">3.4.14.5</ecNumber>
    </recommendedName>
    <alternativeName>
        <fullName evidence="16">Dipeptidyl peptidase IV</fullName>
    </alternativeName>
</protein>
<evidence type="ECO:0000256" key="3">
    <source>
        <dbReference type="ARBA" id="ARBA00004576"/>
    </source>
</evidence>
<keyword evidence="10" id="KW-0926">Vacuole</keyword>
<dbReference type="SUPFAM" id="SSF82171">
    <property type="entry name" value="DPP6 N-terminal domain-like"/>
    <property type="match status" value="1"/>
</dbReference>
<keyword evidence="21" id="KW-1185">Reference proteome</keyword>
<comment type="caution">
    <text evidence="20">The sequence shown here is derived from an EMBL/GenBank/DDBJ whole genome shotgun (WGS) entry which is preliminary data.</text>
</comment>
<dbReference type="GO" id="GO:0004177">
    <property type="term" value="F:aminopeptidase activity"/>
    <property type="evidence" value="ECO:0007669"/>
    <property type="project" value="UniProtKB-KW"/>
</dbReference>
<feature type="chain" id="PRO_5043329062" description="Probable dipeptidyl-aminopeptidase B" evidence="17">
    <location>
        <begin position="23"/>
        <end position="783"/>
    </location>
</feature>
<dbReference type="PANTHER" id="PTHR11731">
    <property type="entry name" value="PROTEASE FAMILY S9B,C DIPEPTIDYL-PEPTIDASE IV-RELATED"/>
    <property type="match status" value="1"/>
</dbReference>
<comment type="function">
    <text evidence="2">Type IV dipeptidyl-peptidase which removes N-terminal dipeptides sequentially from polypeptides having unsubstituted N-termini provided that the penultimate residue is proline.</text>
</comment>
<comment type="subcellular location">
    <subcellularLocation>
        <location evidence="4">Secreted</location>
    </subcellularLocation>
    <subcellularLocation>
        <location evidence="3">Vacuole membrane</location>
        <topology evidence="3">Single-pass type II membrane protein</topology>
    </subcellularLocation>
</comment>
<keyword evidence="9" id="KW-0964">Secreted</keyword>
<accession>A0AAW0RBD3</accession>
<evidence type="ECO:0000256" key="10">
    <source>
        <dbReference type="ARBA" id="ARBA00022554"/>
    </source>
</evidence>
<keyword evidence="8" id="KW-0031">Aminopeptidase</keyword>
<comment type="catalytic activity">
    <reaction evidence="1">
        <text>Release of an N-terminal dipeptide, Xaa-Yaa-|-Zaa-, from a polypeptide, preferentially when Yaa is Pro, provided Zaa is neither Pro nor hydroxyproline.</text>
        <dbReference type="EC" id="3.4.14.5"/>
    </reaction>
</comment>
<dbReference type="Pfam" id="PF00930">
    <property type="entry name" value="DPPIV_N"/>
    <property type="match status" value="1"/>
</dbReference>
<evidence type="ECO:0000256" key="9">
    <source>
        <dbReference type="ARBA" id="ARBA00022525"/>
    </source>
</evidence>
<dbReference type="InterPro" id="IPR002469">
    <property type="entry name" value="Peptidase_S9B_N"/>
</dbReference>
<dbReference type="GO" id="GO:0006508">
    <property type="term" value="P:proteolysis"/>
    <property type="evidence" value="ECO:0007669"/>
    <property type="project" value="UniProtKB-KW"/>
</dbReference>
<dbReference type="GO" id="GO:0005886">
    <property type="term" value="C:plasma membrane"/>
    <property type="evidence" value="ECO:0007669"/>
    <property type="project" value="TreeGrafter"/>
</dbReference>
<evidence type="ECO:0000256" key="1">
    <source>
        <dbReference type="ARBA" id="ARBA00001257"/>
    </source>
</evidence>
<dbReference type="Gene3D" id="3.40.50.1820">
    <property type="entry name" value="alpha/beta hydrolase"/>
    <property type="match status" value="1"/>
</dbReference>
<proteinExistence type="inferred from homology"/>
<dbReference type="FunFam" id="3.40.50.1820:FF:000003">
    <property type="entry name" value="Dipeptidyl peptidase 4"/>
    <property type="match status" value="1"/>
</dbReference>